<dbReference type="STRING" id="1245471.PCA10_51800"/>
<keyword evidence="4 6" id="KW-1133">Transmembrane helix</keyword>
<dbReference type="InterPro" id="IPR020980">
    <property type="entry name" value="Membrane_HflK_N"/>
</dbReference>
<comment type="subunit">
    <text evidence="6">HflC and HflK may interact to form a multimeric complex.</text>
</comment>
<keyword evidence="9" id="KW-0645">Protease</keyword>
<evidence type="ECO:0000256" key="3">
    <source>
        <dbReference type="ARBA" id="ARBA00022692"/>
    </source>
</evidence>
<evidence type="ECO:0000313" key="10">
    <source>
        <dbReference type="Proteomes" id="UP000015503"/>
    </source>
</evidence>
<feature type="region of interest" description="Disordered" evidence="7">
    <location>
        <begin position="1"/>
        <end position="33"/>
    </location>
</feature>
<dbReference type="PATRIC" id="fig|1245471.3.peg.5258"/>
<evidence type="ECO:0000256" key="4">
    <source>
        <dbReference type="ARBA" id="ARBA00022989"/>
    </source>
</evidence>
<feature type="region of interest" description="Disordered" evidence="7">
    <location>
        <begin position="354"/>
        <end position="392"/>
    </location>
</feature>
<feature type="transmembrane region" description="Helical" evidence="6">
    <location>
        <begin position="67"/>
        <end position="89"/>
    </location>
</feature>
<dbReference type="InterPro" id="IPR010201">
    <property type="entry name" value="HflK"/>
</dbReference>
<evidence type="ECO:0000256" key="6">
    <source>
        <dbReference type="RuleBase" id="RU364113"/>
    </source>
</evidence>
<evidence type="ECO:0000256" key="1">
    <source>
        <dbReference type="ARBA" id="ARBA00004167"/>
    </source>
</evidence>
<dbReference type="Pfam" id="PF01145">
    <property type="entry name" value="Band_7"/>
    <property type="match status" value="1"/>
</dbReference>
<dbReference type="HOGENOM" id="CLU_039173_1_0_6"/>
<keyword evidence="3 6" id="KW-0812">Transmembrane</keyword>
<dbReference type="PANTHER" id="PTHR43327">
    <property type="entry name" value="STOMATIN-LIKE PROTEIN 2, MITOCHONDRIAL"/>
    <property type="match status" value="1"/>
</dbReference>
<sequence length="392" mass="42999">MAWNEPGGNSNNQDPWGGRRGGDRKGPPDLDEAFRKLQDSLNGLFGSGKKRGGSGGDDGGSGRSGGFGLIGISLAVLAAVWLYSAVYVVDEQEQAVVLRFGKYHETVGPGLNIYFPPIDRRFQENVTRERAYSKQGQMLTEDENIVEVPLTVQYKISNLKDFVLNVDQPEISLQHATESALRHVVGSTEMDQVLTEGRELMASEIKERLQRFLDTYGTGITVTQVNVQSAAAPREVQEAFDDVIRAREDEQRAKNQAEAYANAVVPEARGQAQRIIEDAHGYRDEVVARAEGEANRFGMLLTEYHKAPEITRQRLYLENMQDVLSSTSKVLMAGKEGQSNLLYLPLDKMIDNRGASPAPAAPAGSAAATGSDLGSRVATDLQQRNSRSRESR</sequence>
<protein>
    <recommendedName>
        <fullName evidence="6">Protein HflK</fullName>
    </recommendedName>
</protein>
<name>S6AJF3_METRE</name>
<dbReference type="InterPro" id="IPR050710">
    <property type="entry name" value="Band7/mec-2_domain"/>
</dbReference>
<evidence type="ECO:0000313" key="9">
    <source>
        <dbReference type="EMBL" id="BAN50912.1"/>
    </source>
</evidence>
<evidence type="ECO:0000256" key="7">
    <source>
        <dbReference type="SAM" id="MobiDB-lite"/>
    </source>
</evidence>
<dbReference type="PRINTS" id="PR00721">
    <property type="entry name" value="STOMATIN"/>
</dbReference>
<dbReference type="InterPro" id="IPR001107">
    <property type="entry name" value="Band_7"/>
</dbReference>
<organism evidence="9 10">
    <name type="scientific">Metapseudomonas resinovorans NBRC 106553</name>
    <dbReference type="NCBI Taxonomy" id="1245471"/>
    <lineage>
        <taxon>Bacteria</taxon>
        <taxon>Pseudomonadati</taxon>
        <taxon>Pseudomonadota</taxon>
        <taxon>Gammaproteobacteria</taxon>
        <taxon>Pseudomonadales</taxon>
        <taxon>Pseudomonadaceae</taxon>
        <taxon>Metapseudomonas</taxon>
    </lineage>
</organism>
<dbReference type="AlphaFoldDB" id="S6AJF3"/>
<comment type="function">
    <text evidence="6">HflC and HflK could encode or regulate a protease.</text>
</comment>
<dbReference type="GO" id="GO:0016020">
    <property type="term" value="C:membrane"/>
    <property type="evidence" value="ECO:0007669"/>
    <property type="project" value="UniProtKB-SubCell"/>
</dbReference>
<dbReference type="SMART" id="SM00244">
    <property type="entry name" value="PHB"/>
    <property type="match status" value="1"/>
</dbReference>
<dbReference type="FunFam" id="3.30.479.30:FF:000012">
    <property type="entry name" value="Protein HflK"/>
    <property type="match status" value="1"/>
</dbReference>
<dbReference type="OrthoDB" id="9779595at2"/>
<gene>
    <name evidence="9" type="primary">hflK</name>
    <name evidence="9" type="ORF">PCA10_51800</name>
</gene>
<dbReference type="InterPro" id="IPR036013">
    <property type="entry name" value="Band_7/SPFH_dom_sf"/>
</dbReference>
<dbReference type="EMBL" id="AP013068">
    <property type="protein sequence ID" value="BAN50912.1"/>
    <property type="molecule type" value="Genomic_DNA"/>
</dbReference>
<dbReference type="InterPro" id="IPR001972">
    <property type="entry name" value="Stomatin_HflK_fam"/>
</dbReference>
<dbReference type="RefSeq" id="WP_016495039.1">
    <property type="nucleotide sequence ID" value="NC_021499.1"/>
</dbReference>
<dbReference type="Proteomes" id="UP000015503">
    <property type="component" value="Chromosome"/>
</dbReference>
<keyword evidence="5 6" id="KW-0472">Membrane</keyword>
<dbReference type="SUPFAM" id="SSF117892">
    <property type="entry name" value="Band 7/SPFH domain"/>
    <property type="match status" value="1"/>
</dbReference>
<dbReference type="Pfam" id="PF12221">
    <property type="entry name" value="HflK_N"/>
    <property type="match status" value="1"/>
</dbReference>
<comment type="subcellular location">
    <subcellularLocation>
        <location evidence="1">Membrane</location>
        <topology evidence="1">Single-pass membrane protein</topology>
    </subcellularLocation>
</comment>
<comment type="similarity">
    <text evidence="2 6">Belongs to the band 7/mec-2 family. HflK subfamily.</text>
</comment>
<dbReference type="NCBIfam" id="TIGR01933">
    <property type="entry name" value="hflK"/>
    <property type="match status" value="1"/>
</dbReference>
<keyword evidence="9" id="KW-0378">Hydrolase</keyword>
<dbReference type="GO" id="GO:0006508">
    <property type="term" value="P:proteolysis"/>
    <property type="evidence" value="ECO:0007669"/>
    <property type="project" value="UniProtKB-KW"/>
</dbReference>
<dbReference type="Gene3D" id="3.30.479.30">
    <property type="entry name" value="Band 7 domain"/>
    <property type="match status" value="1"/>
</dbReference>
<dbReference type="CDD" id="cd03404">
    <property type="entry name" value="SPFH_HflK"/>
    <property type="match status" value="1"/>
</dbReference>
<feature type="compositionally biased region" description="Basic and acidic residues" evidence="7">
    <location>
        <begin position="20"/>
        <end position="33"/>
    </location>
</feature>
<feature type="domain" description="Band 7" evidence="8">
    <location>
        <begin position="84"/>
        <end position="244"/>
    </location>
</feature>
<dbReference type="PANTHER" id="PTHR43327:SF2">
    <property type="entry name" value="MODULATOR OF FTSH PROTEASE HFLK"/>
    <property type="match status" value="1"/>
</dbReference>
<dbReference type="KEGG" id="pre:PCA10_51800"/>
<evidence type="ECO:0000256" key="2">
    <source>
        <dbReference type="ARBA" id="ARBA00006971"/>
    </source>
</evidence>
<dbReference type="eggNOG" id="COG0330">
    <property type="taxonomic scope" value="Bacteria"/>
</dbReference>
<proteinExistence type="inferred from homology"/>
<dbReference type="GO" id="GO:0008233">
    <property type="term" value="F:peptidase activity"/>
    <property type="evidence" value="ECO:0007669"/>
    <property type="project" value="UniProtKB-KW"/>
</dbReference>
<feature type="compositionally biased region" description="Low complexity" evidence="7">
    <location>
        <begin position="354"/>
        <end position="371"/>
    </location>
</feature>
<keyword evidence="10" id="KW-1185">Reference proteome</keyword>
<accession>S6AJF3</accession>
<evidence type="ECO:0000256" key="5">
    <source>
        <dbReference type="ARBA" id="ARBA00023136"/>
    </source>
</evidence>
<reference evidence="9 10" key="1">
    <citation type="journal article" date="2013" name="Genome Announc.">
        <title>Complete Genome Sequence of the Carbazole Degrader Pseudomonas resinovorans Strain CA10 (NBRC 106553).</title>
        <authorList>
            <person name="Shintani M."/>
            <person name="Hosoyama A."/>
            <person name="Ohji S."/>
            <person name="Tsuchikane K."/>
            <person name="Takarada H."/>
            <person name="Yamazoe A."/>
            <person name="Fujita N."/>
            <person name="Nojiri H."/>
        </authorList>
    </citation>
    <scope>NUCLEOTIDE SEQUENCE [LARGE SCALE GENOMIC DNA]</scope>
    <source>
        <strain evidence="9 10">NBRC 106553</strain>
    </source>
</reference>
<evidence type="ECO:0000259" key="8">
    <source>
        <dbReference type="SMART" id="SM00244"/>
    </source>
</evidence>